<evidence type="ECO:0000313" key="3">
    <source>
        <dbReference type="Proteomes" id="UP000091820"/>
    </source>
</evidence>
<reference evidence="2" key="2">
    <citation type="submission" date="2020-05" db="UniProtKB">
        <authorList>
            <consortium name="EnsemblMetazoa"/>
        </authorList>
    </citation>
    <scope>IDENTIFICATION</scope>
    <source>
        <strain evidence="2">IAEA</strain>
    </source>
</reference>
<dbReference type="Proteomes" id="UP000091820">
    <property type="component" value="Unassembled WGS sequence"/>
</dbReference>
<sequence>MPVPQDECTNYCFIENFNCSLKPQFAVQQHYLSNYTSHASLTIVLYACSGVFTLSNFMPRKRYRRPTECHSFYAIILLSKNYLKIVMYINKRKNMCKMFVASVSLSKNMMGTEG</sequence>
<dbReference type="VEuPathDB" id="VectorBase:GBRI011267"/>
<dbReference type="EnsemblMetazoa" id="GBRI011267-RA">
    <property type="protein sequence ID" value="GBRI011267-PA"/>
    <property type="gene ID" value="GBRI011267"/>
</dbReference>
<reference evidence="3" key="1">
    <citation type="submission" date="2014-03" db="EMBL/GenBank/DDBJ databases">
        <authorList>
            <person name="Aksoy S."/>
            <person name="Warren W."/>
            <person name="Wilson R.K."/>
        </authorList>
    </citation>
    <scope>NUCLEOTIDE SEQUENCE [LARGE SCALE GENOMIC DNA]</scope>
    <source>
        <strain evidence="3">IAEA</strain>
    </source>
</reference>
<dbReference type="AlphaFoldDB" id="A0A1A9W9K7"/>
<keyword evidence="1" id="KW-0812">Transmembrane</keyword>
<protein>
    <submittedName>
        <fullName evidence="2">Uncharacterized protein</fullName>
    </submittedName>
</protein>
<accession>A0A1A9W9K7</accession>
<evidence type="ECO:0000256" key="1">
    <source>
        <dbReference type="SAM" id="Phobius"/>
    </source>
</evidence>
<organism evidence="2 3">
    <name type="scientific">Glossina brevipalpis</name>
    <dbReference type="NCBI Taxonomy" id="37001"/>
    <lineage>
        <taxon>Eukaryota</taxon>
        <taxon>Metazoa</taxon>
        <taxon>Ecdysozoa</taxon>
        <taxon>Arthropoda</taxon>
        <taxon>Hexapoda</taxon>
        <taxon>Insecta</taxon>
        <taxon>Pterygota</taxon>
        <taxon>Neoptera</taxon>
        <taxon>Endopterygota</taxon>
        <taxon>Diptera</taxon>
        <taxon>Brachycera</taxon>
        <taxon>Muscomorpha</taxon>
        <taxon>Hippoboscoidea</taxon>
        <taxon>Glossinidae</taxon>
        <taxon>Glossina</taxon>
    </lineage>
</organism>
<evidence type="ECO:0000313" key="2">
    <source>
        <dbReference type="EnsemblMetazoa" id="GBRI011267-PA"/>
    </source>
</evidence>
<name>A0A1A9W9K7_9MUSC</name>
<proteinExistence type="predicted"/>
<feature type="transmembrane region" description="Helical" evidence="1">
    <location>
        <begin position="39"/>
        <end position="58"/>
    </location>
</feature>
<keyword evidence="3" id="KW-1185">Reference proteome</keyword>
<keyword evidence="1" id="KW-1133">Transmembrane helix</keyword>
<keyword evidence="1" id="KW-0472">Membrane</keyword>